<dbReference type="InterPro" id="IPR029000">
    <property type="entry name" value="Cyclophilin-like_dom_sf"/>
</dbReference>
<evidence type="ECO:0000256" key="3">
    <source>
        <dbReference type="ARBA" id="ARBA00022840"/>
    </source>
</evidence>
<keyword evidence="1" id="KW-0547">Nucleotide-binding</keyword>
<dbReference type="PANTHER" id="PTHR43309:SF3">
    <property type="entry name" value="5-OXOPROLINASE SUBUNIT C"/>
    <property type="match status" value="1"/>
</dbReference>
<evidence type="ECO:0000256" key="2">
    <source>
        <dbReference type="ARBA" id="ARBA00022801"/>
    </source>
</evidence>
<dbReference type="Pfam" id="PF02626">
    <property type="entry name" value="CT_A_B"/>
    <property type="match status" value="1"/>
</dbReference>
<evidence type="ECO:0000313" key="5">
    <source>
        <dbReference type="EMBL" id="MFC4243437.1"/>
    </source>
</evidence>
<name>A0ABV8Q603_9MICO</name>
<keyword evidence="2" id="KW-0378">Hydrolase</keyword>
<keyword evidence="3" id="KW-0067">ATP-binding</keyword>
<gene>
    <name evidence="5" type="ORF">ACFOYW_08630</name>
</gene>
<accession>A0ABV8Q603</accession>
<evidence type="ECO:0000259" key="4">
    <source>
        <dbReference type="SMART" id="SM00797"/>
    </source>
</evidence>
<sequence>MAAVVVERVGWRAVIEDAGRPGFADLGLGAAGFADRGSAKLANRLVGNAAGEALVETLFGGLVLRSVGAVLVAVTGAPCPLALRSGDDTVGGRSGRTRHPAMYEVIQLADGDRLELGSPAAGLRSYVAIHGGIAVEPVLGSRSYDSLADLGPAPLEPGRELPVGEHAEGWPLVDAVAWPDWTMPAGAGAPRTVVLDAIRGPRDDWFEPSSLSRLDGGAFEVTNDVDRVGVRLSSGQPLERRHSRELPSEGVVLGAIQVPADGHPIVFLADHPVTGGYPVIAVLTAASVDRAAQLVPGQRVRIRLRR</sequence>
<dbReference type="Proteomes" id="UP001595900">
    <property type="component" value="Unassembled WGS sequence"/>
</dbReference>
<keyword evidence="6" id="KW-1185">Reference proteome</keyword>
<dbReference type="SMART" id="SM00797">
    <property type="entry name" value="AHS2"/>
    <property type="match status" value="1"/>
</dbReference>
<evidence type="ECO:0000256" key="1">
    <source>
        <dbReference type="ARBA" id="ARBA00022741"/>
    </source>
</evidence>
<dbReference type="RefSeq" id="WP_390228481.1">
    <property type="nucleotide sequence ID" value="NZ_JBHSCN010000005.1"/>
</dbReference>
<organism evidence="5 6">
    <name type="scientific">Gryllotalpicola reticulitermitis</name>
    <dbReference type="NCBI Taxonomy" id="1184153"/>
    <lineage>
        <taxon>Bacteria</taxon>
        <taxon>Bacillati</taxon>
        <taxon>Actinomycetota</taxon>
        <taxon>Actinomycetes</taxon>
        <taxon>Micrococcales</taxon>
        <taxon>Microbacteriaceae</taxon>
        <taxon>Gryllotalpicola</taxon>
    </lineage>
</organism>
<dbReference type="PANTHER" id="PTHR43309">
    <property type="entry name" value="5-OXOPROLINASE SUBUNIT C"/>
    <property type="match status" value="1"/>
</dbReference>
<evidence type="ECO:0000313" key="6">
    <source>
        <dbReference type="Proteomes" id="UP001595900"/>
    </source>
</evidence>
<dbReference type="SUPFAM" id="SSF50891">
    <property type="entry name" value="Cyclophilin-like"/>
    <property type="match status" value="1"/>
</dbReference>
<protein>
    <submittedName>
        <fullName evidence="5">Biotin-dependent carboxyltransferase family protein</fullName>
    </submittedName>
</protein>
<dbReference type="EMBL" id="JBHSCN010000005">
    <property type="protein sequence ID" value="MFC4243437.1"/>
    <property type="molecule type" value="Genomic_DNA"/>
</dbReference>
<dbReference type="Gene3D" id="2.40.100.10">
    <property type="entry name" value="Cyclophilin-like"/>
    <property type="match status" value="1"/>
</dbReference>
<dbReference type="InterPro" id="IPR003778">
    <property type="entry name" value="CT_A_B"/>
</dbReference>
<proteinExistence type="predicted"/>
<feature type="domain" description="Carboxyltransferase" evidence="4">
    <location>
        <begin position="25"/>
        <end position="306"/>
    </location>
</feature>
<comment type="caution">
    <text evidence="5">The sequence shown here is derived from an EMBL/GenBank/DDBJ whole genome shotgun (WGS) entry which is preliminary data.</text>
</comment>
<dbReference type="InterPro" id="IPR052708">
    <property type="entry name" value="PxpC"/>
</dbReference>
<reference evidence="6" key="1">
    <citation type="journal article" date="2019" name="Int. J. Syst. Evol. Microbiol.">
        <title>The Global Catalogue of Microorganisms (GCM) 10K type strain sequencing project: providing services to taxonomists for standard genome sequencing and annotation.</title>
        <authorList>
            <consortium name="The Broad Institute Genomics Platform"/>
            <consortium name="The Broad Institute Genome Sequencing Center for Infectious Disease"/>
            <person name="Wu L."/>
            <person name="Ma J."/>
        </authorList>
    </citation>
    <scope>NUCLEOTIDE SEQUENCE [LARGE SCALE GENOMIC DNA]</scope>
    <source>
        <strain evidence="6">CGMCC 1.10363</strain>
    </source>
</reference>